<dbReference type="AlphaFoldDB" id="A0A1M6QQ54"/>
<dbReference type="EMBL" id="FRAE01000045">
    <property type="protein sequence ID" value="SHK22157.1"/>
    <property type="molecule type" value="Genomic_DNA"/>
</dbReference>
<accession>A0A1M6QQ54</accession>
<proteinExistence type="predicted"/>
<name>A0A1M6QQ54_9FIRM</name>
<dbReference type="RefSeq" id="WP_072889405.1">
    <property type="nucleotide sequence ID" value="NZ_FRAE01000045.1"/>
</dbReference>
<keyword evidence="2" id="KW-1185">Reference proteome</keyword>
<reference evidence="2" key="1">
    <citation type="submission" date="2016-11" db="EMBL/GenBank/DDBJ databases">
        <authorList>
            <person name="Varghese N."/>
            <person name="Submissions S."/>
        </authorList>
    </citation>
    <scope>NUCLEOTIDE SEQUENCE [LARGE SCALE GENOMIC DNA]</scope>
    <source>
        <strain evidence="2">DSM 15518</strain>
    </source>
</reference>
<gene>
    <name evidence="1" type="ORF">SAMN02744037_01909</name>
</gene>
<sequence length="214" mass="26416">MSYMDLIEEMEKKLGIRIYKNIGIAEIDINGFTKQIEINYEIWGYFLQEIKNYFKSIVKDVISINKEEELEQEELTQQQYMNMLRQKEPIRYNFEILRNNYRSGRLYNVQYKEMLEEYKYIFPQDYLKEMELVNIRIQEQNEIENTEKIRILKEMYEEKTLNEETYKKYLKQIGTIKAIQHYHDIEIMKEIEARSRKINLSEYQIEFIEFLDNI</sequence>
<dbReference type="STRING" id="1123349.SAMN02744037_01909"/>
<evidence type="ECO:0000313" key="2">
    <source>
        <dbReference type="Proteomes" id="UP000242497"/>
    </source>
</evidence>
<dbReference type="Proteomes" id="UP000242497">
    <property type="component" value="Unassembled WGS sequence"/>
</dbReference>
<protein>
    <submittedName>
        <fullName evidence="1">Uncharacterized protein</fullName>
    </submittedName>
</protein>
<organism evidence="1 2">
    <name type="scientific">Tepidibacter formicigenes DSM 15518</name>
    <dbReference type="NCBI Taxonomy" id="1123349"/>
    <lineage>
        <taxon>Bacteria</taxon>
        <taxon>Bacillati</taxon>
        <taxon>Bacillota</taxon>
        <taxon>Clostridia</taxon>
        <taxon>Peptostreptococcales</taxon>
        <taxon>Peptostreptococcaceae</taxon>
        <taxon>Tepidibacter</taxon>
    </lineage>
</organism>
<evidence type="ECO:0000313" key="1">
    <source>
        <dbReference type="EMBL" id="SHK22157.1"/>
    </source>
</evidence>